<organism evidence="8 9">
    <name type="scientific">Mucilaginibacter hurinus</name>
    <dbReference type="NCBI Taxonomy" id="2201324"/>
    <lineage>
        <taxon>Bacteria</taxon>
        <taxon>Pseudomonadati</taxon>
        <taxon>Bacteroidota</taxon>
        <taxon>Sphingobacteriia</taxon>
        <taxon>Sphingobacteriales</taxon>
        <taxon>Sphingobacteriaceae</taxon>
        <taxon>Mucilaginibacter</taxon>
    </lineage>
</organism>
<evidence type="ECO:0000256" key="6">
    <source>
        <dbReference type="RuleBase" id="RU003915"/>
    </source>
</evidence>
<dbReference type="Proteomes" id="UP000253209">
    <property type="component" value="Unassembled WGS sequence"/>
</dbReference>
<evidence type="ECO:0000256" key="1">
    <source>
        <dbReference type="ARBA" id="ARBA00000971"/>
    </source>
</evidence>
<evidence type="ECO:0000256" key="2">
    <source>
        <dbReference type="ARBA" id="ARBA00006577"/>
    </source>
</evidence>
<name>A0A367GP94_9SPHI</name>
<dbReference type="EMBL" id="QGDC01000005">
    <property type="protein sequence ID" value="RCH54875.1"/>
    <property type="molecule type" value="Genomic_DNA"/>
</dbReference>
<protein>
    <recommendedName>
        <fullName evidence="6">Peptidyl-prolyl cis-trans isomerase</fullName>
        <ecNumber evidence="6">5.2.1.8</ecNumber>
    </recommendedName>
</protein>
<evidence type="ECO:0000313" key="8">
    <source>
        <dbReference type="EMBL" id="RCH54875.1"/>
    </source>
</evidence>
<evidence type="ECO:0000256" key="4">
    <source>
        <dbReference type="ARBA" id="ARBA00023235"/>
    </source>
</evidence>
<comment type="similarity">
    <text evidence="2 6">Belongs to the FKBP-type PPIase family.</text>
</comment>
<dbReference type="Gene3D" id="3.10.50.40">
    <property type="match status" value="1"/>
</dbReference>
<dbReference type="PANTHER" id="PTHR43811:SF19">
    <property type="entry name" value="39 KDA FK506-BINDING NUCLEAR PROTEIN"/>
    <property type="match status" value="1"/>
</dbReference>
<evidence type="ECO:0000259" key="7">
    <source>
        <dbReference type="PROSITE" id="PS50059"/>
    </source>
</evidence>
<dbReference type="PANTHER" id="PTHR43811">
    <property type="entry name" value="FKBP-TYPE PEPTIDYL-PROLYL CIS-TRANS ISOMERASE FKPA"/>
    <property type="match status" value="1"/>
</dbReference>
<keyword evidence="3 5" id="KW-0697">Rotamase</keyword>
<reference evidence="8 9" key="1">
    <citation type="submission" date="2018-05" db="EMBL/GenBank/DDBJ databases">
        <title>Mucilaginibacter hurinus sp. nov., isolated from briquette warehouse soil.</title>
        <authorList>
            <person name="Choi L."/>
        </authorList>
    </citation>
    <scope>NUCLEOTIDE SEQUENCE [LARGE SCALE GENOMIC DNA]</scope>
    <source>
        <strain evidence="8 9">ZR32</strain>
    </source>
</reference>
<dbReference type="AlphaFoldDB" id="A0A367GP94"/>
<dbReference type="InterPro" id="IPR001179">
    <property type="entry name" value="PPIase_FKBP_dom"/>
</dbReference>
<dbReference type="InterPro" id="IPR046357">
    <property type="entry name" value="PPIase_dom_sf"/>
</dbReference>
<gene>
    <name evidence="8" type="ORF">DJ568_10365</name>
</gene>
<sequence length="175" mass="19611">MYCLQTIHIYFVALNKYYNKKMKRYLVALLVVGFSACKKDSNVTQEQRNKMDDAIVEAYITQNNIVAQKDSASGLYFRIIESGNSTKPLISSNVIVKYIGYRMDTGSKFAEASTGQTLHLGGLIKGWQIGLQKIGEGGMIDLFIPSYLAYGNMPYGGLPPNSNLYYRVHILTVEN</sequence>
<dbReference type="GO" id="GO:0003755">
    <property type="term" value="F:peptidyl-prolyl cis-trans isomerase activity"/>
    <property type="evidence" value="ECO:0007669"/>
    <property type="project" value="UniProtKB-UniRule"/>
</dbReference>
<comment type="caution">
    <text evidence="8">The sequence shown here is derived from an EMBL/GenBank/DDBJ whole genome shotgun (WGS) entry which is preliminary data.</text>
</comment>
<dbReference type="PROSITE" id="PS50059">
    <property type="entry name" value="FKBP_PPIASE"/>
    <property type="match status" value="1"/>
</dbReference>
<dbReference type="EC" id="5.2.1.8" evidence="6"/>
<dbReference type="Pfam" id="PF00254">
    <property type="entry name" value="FKBP_C"/>
    <property type="match status" value="1"/>
</dbReference>
<evidence type="ECO:0000313" key="9">
    <source>
        <dbReference type="Proteomes" id="UP000253209"/>
    </source>
</evidence>
<evidence type="ECO:0000256" key="3">
    <source>
        <dbReference type="ARBA" id="ARBA00023110"/>
    </source>
</evidence>
<proteinExistence type="inferred from homology"/>
<comment type="catalytic activity">
    <reaction evidence="1 5 6">
        <text>[protein]-peptidylproline (omega=180) = [protein]-peptidylproline (omega=0)</text>
        <dbReference type="Rhea" id="RHEA:16237"/>
        <dbReference type="Rhea" id="RHEA-COMP:10747"/>
        <dbReference type="Rhea" id="RHEA-COMP:10748"/>
        <dbReference type="ChEBI" id="CHEBI:83833"/>
        <dbReference type="ChEBI" id="CHEBI:83834"/>
        <dbReference type="EC" id="5.2.1.8"/>
    </reaction>
</comment>
<keyword evidence="9" id="KW-1185">Reference proteome</keyword>
<accession>A0A367GP94</accession>
<evidence type="ECO:0000256" key="5">
    <source>
        <dbReference type="PROSITE-ProRule" id="PRU00277"/>
    </source>
</evidence>
<dbReference type="SUPFAM" id="SSF54534">
    <property type="entry name" value="FKBP-like"/>
    <property type="match status" value="1"/>
</dbReference>
<feature type="domain" description="PPIase FKBP-type" evidence="7">
    <location>
        <begin position="91"/>
        <end position="174"/>
    </location>
</feature>
<keyword evidence="4 5" id="KW-0413">Isomerase</keyword>